<dbReference type="OMA" id="RCALIAY"/>
<dbReference type="Pfam" id="PF14111">
    <property type="entry name" value="DUF4283"/>
    <property type="match status" value="1"/>
</dbReference>
<dbReference type="PANTHER" id="PTHR33233:SF17">
    <property type="entry name" value="DUF4283 DOMAIN-CONTAINING PROTEIN"/>
    <property type="match status" value="1"/>
</dbReference>
<organism evidence="2">
    <name type="scientific">Nicotiana tabacum</name>
    <name type="common">Common tobacco</name>
    <dbReference type="NCBI Taxonomy" id="4097"/>
    <lineage>
        <taxon>Eukaryota</taxon>
        <taxon>Viridiplantae</taxon>
        <taxon>Streptophyta</taxon>
        <taxon>Embryophyta</taxon>
        <taxon>Tracheophyta</taxon>
        <taxon>Spermatophyta</taxon>
        <taxon>Magnoliopsida</taxon>
        <taxon>eudicotyledons</taxon>
        <taxon>Gunneridae</taxon>
        <taxon>Pentapetalae</taxon>
        <taxon>asterids</taxon>
        <taxon>lamiids</taxon>
        <taxon>Solanales</taxon>
        <taxon>Solanaceae</taxon>
        <taxon>Nicotianoideae</taxon>
        <taxon>Nicotianeae</taxon>
        <taxon>Nicotiana</taxon>
    </lineage>
</organism>
<dbReference type="RefSeq" id="XP_016469827.1">
    <property type="nucleotide sequence ID" value="XM_016614341.1"/>
</dbReference>
<dbReference type="AlphaFoldDB" id="A0A1S3ZZF4"/>
<reference evidence="2" key="1">
    <citation type="submission" date="2025-08" db="UniProtKB">
        <authorList>
            <consortium name="RefSeq"/>
        </authorList>
    </citation>
    <scope>IDENTIFICATION</scope>
</reference>
<evidence type="ECO:0000313" key="2">
    <source>
        <dbReference type="RefSeq" id="XP_016469827.1"/>
    </source>
</evidence>
<accession>A0A1S3ZZF4</accession>
<dbReference type="PaxDb" id="4097-A0A1S3ZZF4"/>
<protein>
    <recommendedName>
        <fullName evidence="1">DUF4283 domain-containing protein</fullName>
    </recommendedName>
</protein>
<dbReference type="PANTHER" id="PTHR33233">
    <property type="entry name" value="ENDONUCLEASE/EXONUCLEASE/PHOSPHATASE"/>
    <property type="match status" value="1"/>
</dbReference>
<evidence type="ECO:0000259" key="1">
    <source>
        <dbReference type="Pfam" id="PF14111"/>
    </source>
</evidence>
<proteinExistence type="predicted"/>
<dbReference type="KEGG" id="nta:107792151"/>
<gene>
    <name evidence="2" type="primary">LOC107792151</name>
</gene>
<dbReference type="SUPFAM" id="SSF56219">
    <property type="entry name" value="DNase I-like"/>
    <property type="match status" value="1"/>
</dbReference>
<dbReference type="InterPro" id="IPR025558">
    <property type="entry name" value="DUF4283"/>
</dbReference>
<dbReference type="InterPro" id="IPR036691">
    <property type="entry name" value="Endo/exonu/phosph_ase_sf"/>
</dbReference>
<dbReference type="Gene3D" id="3.60.10.10">
    <property type="entry name" value="Endonuclease/exonuclease/phosphatase"/>
    <property type="match status" value="1"/>
</dbReference>
<sequence length="445" mass="51109">MVQLDKSEVKEEENKWRCALIAYILGDGPGYNAMKRYINLHWSHVPEPELFYHDEGYYIIRFQTIADAREILCAGPYSIANKPIILKPWTPDFDFTEEFPTFIPLWVKFPKLPMSCWGVGSLSRIASVIGTPVFADECTTKQTRVSFARILIEVNVIIELPTKIVVMDPTGKKFLQVVTYDWKPAYCDKCLVMGHKCSNQPRPMMQKPIQTKKTRSNKQIGNKVKVVDQRRTIKAPDPKEINNHHNMVPVAERQDDKGKAVQSPELNFINFPPLNPIPVRNRYKHKEVREYIRGNKIKLVGLVETKVKEGNAQRISKAIVPGWSILTNYKDARNGRIWLLWDTSHFIITGIKDDAQMIHCQVKSRRGDIDCLLTVVYGYNGLEQRRALWENLQLLSLSIAVPWLITGDFNVVLFPSDRLSCNPVSYSEIQDFVACLQHTTLTELP</sequence>
<name>A0A1S3ZZF4_TOBAC</name>
<dbReference type="OrthoDB" id="1742140at2759"/>
<feature type="domain" description="DUF4283" evidence="1">
    <location>
        <begin position="13"/>
        <end position="97"/>
    </location>
</feature>